<accession>A0A8J7QI31</accession>
<dbReference type="InterPro" id="IPR050958">
    <property type="entry name" value="Cell_Adh-Cytoskel_Orgn"/>
</dbReference>
<name>A0A8J7QI31_9BACT</name>
<dbReference type="Proteomes" id="UP000664417">
    <property type="component" value="Unassembled WGS sequence"/>
</dbReference>
<evidence type="ECO:0000256" key="2">
    <source>
        <dbReference type="ARBA" id="ARBA00023157"/>
    </source>
</evidence>
<dbReference type="PANTHER" id="PTHR45080">
    <property type="entry name" value="CONTACTIN 5"/>
    <property type="match status" value="1"/>
</dbReference>
<feature type="chain" id="PRO_5035229937" evidence="3">
    <location>
        <begin position="25"/>
        <end position="1039"/>
    </location>
</feature>
<dbReference type="GO" id="GO:0050808">
    <property type="term" value="P:synapse organization"/>
    <property type="evidence" value="ECO:0007669"/>
    <property type="project" value="TreeGrafter"/>
</dbReference>
<sequence length="1039" mass="107433">MTKTLMTTQLFALTLFFLLFPLSAQDSVTIGSAGGEVGQPADMPVYIRDIPGTLLDADNTVGNVIHQMAVRLSFDASLVDSIQFVKAGVTSVNNPDVFIAIQGDGVVNLAAGYLNVPFPVTLGAAAPGDLIGLLRVVPSSAADGRVIAFSVVNSPGANILGDDTGFLQERIEDGNLTVSVGAVNVGGTGGGLPSVQSFTATPQTIDQGDSSRLAWSVTDADSVSISPTVGTVATSGSFDVSPSQSTVYTLTATNDAGSIQRSVTVNVQTNTQDPPVIDFFNANPTTVVSGNESTLSWSVRNAATVTIDNNIGTVSSTGSRAVAPSNNTTYTLIASNGGGSVSATVTIAVTTARIPVVSSFTVSPTEIVQGDNATLSWNVESAETIDIDQGIGRVSGQGSATVSPDADTVFTLLAQNEFGSVTATASLRVVTAPVISSFSASRDSINVGESVQLTWASEGGNTAVIQPGNLNVNTSGSLTLSPGETTTYRLSVTGDGGTTSAETTVNVEGPASLRLNTDEVPFGDQTSALQVRLSASNAQAFSWQVASKPDWLQTLPEEGEVAAGDSDTVRLLVDRAYLFPGQEMAGTLTLSAAGLANVSVPITLSRPVSKSGEHHLFFPLLEGGSDKMTHLGFTNLNNEAATLDVLIFDQQGGLLEGPNRQTLAGLAGAQIQFDAEPAAWAVATLTVDGVASPLFSGVANVRSVDGEELYTLSPVSDSEPFVYVPHIAQDVNQFYTLGAAVNLSDANQTLRLGAAETNGFTLGAVDPGGQAFFNFAEVMGGTIQGPGWGDITLDGSGTDRVIGAEVFGLVPDTGVRQSVGVGLNQQSAQELYFVHIAGDTSRFWTGIVLINIGDVVTNVTVESYSADGDLVTSQALEFNAGEKRTFLVSAGRFDFGEGAAWLRVVADQPMTGYELFGTLPPGDQFAGFETITNLSNRLAIPHTENGVSAGGWTGVALVNPADQTANIQLRLVAADGTIKATKTETLNPKVKLVQLASNLFDSDIAAGDVILIESSENIAGFVLYGSGSQTMGALVAWPY</sequence>
<keyword evidence="2" id="KW-1015">Disulfide bond</keyword>
<evidence type="ECO:0000313" key="5">
    <source>
        <dbReference type="Proteomes" id="UP000664417"/>
    </source>
</evidence>
<dbReference type="RefSeq" id="WP_207862802.1">
    <property type="nucleotide sequence ID" value="NZ_JAFREP010000044.1"/>
</dbReference>
<feature type="signal peptide" evidence="3">
    <location>
        <begin position="1"/>
        <end position="24"/>
    </location>
</feature>
<dbReference type="EMBL" id="JAFREP010000044">
    <property type="protein sequence ID" value="MBO1322830.1"/>
    <property type="molecule type" value="Genomic_DNA"/>
</dbReference>
<protein>
    <submittedName>
        <fullName evidence="4">Uncharacterized protein</fullName>
    </submittedName>
</protein>
<dbReference type="GO" id="GO:0005886">
    <property type="term" value="C:plasma membrane"/>
    <property type="evidence" value="ECO:0007669"/>
    <property type="project" value="TreeGrafter"/>
</dbReference>
<organism evidence="4 5">
    <name type="scientific">Acanthopleuribacter pedis</name>
    <dbReference type="NCBI Taxonomy" id="442870"/>
    <lineage>
        <taxon>Bacteria</taxon>
        <taxon>Pseudomonadati</taxon>
        <taxon>Acidobacteriota</taxon>
        <taxon>Holophagae</taxon>
        <taxon>Acanthopleuribacterales</taxon>
        <taxon>Acanthopleuribacteraceae</taxon>
        <taxon>Acanthopleuribacter</taxon>
    </lineage>
</organism>
<comment type="caution">
    <text evidence="4">The sequence shown here is derived from an EMBL/GenBank/DDBJ whole genome shotgun (WGS) entry which is preliminary data.</text>
</comment>
<keyword evidence="1 3" id="KW-0732">Signal</keyword>
<evidence type="ECO:0000256" key="3">
    <source>
        <dbReference type="SAM" id="SignalP"/>
    </source>
</evidence>
<dbReference type="GO" id="GO:0007156">
    <property type="term" value="P:homophilic cell adhesion via plasma membrane adhesion molecules"/>
    <property type="evidence" value="ECO:0007669"/>
    <property type="project" value="TreeGrafter"/>
</dbReference>
<evidence type="ECO:0000256" key="1">
    <source>
        <dbReference type="ARBA" id="ARBA00022729"/>
    </source>
</evidence>
<dbReference type="PANTHER" id="PTHR45080:SF8">
    <property type="entry name" value="IG-LIKE DOMAIN-CONTAINING PROTEIN"/>
    <property type="match status" value="1"/>
</dbReference>
<gene>
    <name evidence="4" type="ORF">J3U88_30475</name>
</gene>
<evidence type="ECO:0000313" key="4">
    <source>
        <dbReference type="EMBL" id="MBO1322830.1"/>
    </source>
</evidence>
<proteinExistence type="predicted"/>
<dbReference type="AlphaFoldDB" id="A0A8J7QI31"/>
<reference evidence="4" key="1">
    <citation type="submission" date="2021-03" db="EMBL/GenBank/DDBJ databases">
        <authorList>
            <person name="Wang G."/>
        </authorList>
    </citation>
    <scope>NUCLEOTIDE SEQUENCE</scope>
    <source>
        <strain evidence="4">KCTC 12899</strain>
    </source>
</reference>
<keyword evidence="5" id="KW-1185">Reference proteome</keyword>